<evidence type="ECO:0000313" key="1">
    <source>
        <dbReference type="EMBL" id="KAF8730990.1"/>
    </source>
</evidence>
<sequence>MEAAATTTTTAAVQNELNSPAALSHSRSATICVLSLVFPWLATLTLRHIDAGDEKEKDHFVSAAVVRDLSPLAPPVLHHRRTRHEGLSHGVPADHCAFSSSPLPWPH</sequence>
<protein>
    <submittedName>
        <fullName evidence="1">Uncharacterized protein</fullName>
    </submittedName>
</protein>
<accession>A0A835KJP6</accession>
<comment type="caution">
    <text evidence="1">The sequence shown here is derived from an EMBL/GenBank/DDBJ whole genome shotgun (WGS) entry which is preliminary data.</text>
</comment>
<dbReference type="AlphaFoldDB" id="A0A835KJP6"/>
<dbReference type="Proteomes" id="UP000636709">
    <property type="component" value="Unassembled WGS sequence"/>
</dbReference>
<evidence type="ECO:0000313" key="2">
    <source>
        <dbReference type="Proteomes" id="UP000636709"/>
    </source>
</evidence>
<reference evidence="1" key="1">
    <citation type="submission" date="2020-07" db="EMBL/GenBank/DDBJ databases">
        <title>Genome sequence and genetic diversity analysis of an under-domesticated orphan crop, white fonio (Digitaria exilis).</title>
        <authorList>
            <person name="Bennetzen J.L."/>
            <person name="Chen S."/>
            <person name="Ma X."/>
            <person name="Wang X."/>
            <person name="Yssel A.E.J."/>
            <person name="Chaluvadi S.R."/>
            <person name="Johnson M."/>
            <person name="Gangashetty P."/>
            <person name="Hamidou F."/>
            <person name="Sanogo M.D."/>
            <person name="Zwaenepoel A."/>
            <person name="Wallace J."/>
            <person name="Van De Peer Y."/>
            <person name="Van Deynze A."/>
        </authorList>
    </citation>
    <scope>NUCLEOTIDE SEQUENCE</scope>
    <source>
        <tissue evidence="1">Leaves</tissue>
    </source>
</reference>
<organism evidence="1 2">
    <name type="scientific">Digitaria exilis</name>
    <dbReference type="NCBI Taxonomy" id="1010633"/>
    <lineage>
        <taxon>Eukaryota</taxon>
        <taxon>Viridiplantae</taxon>
        <taxon>Streptophyta</taxon>
        <taxon>Embryophyta</taxon>
        <taxon>Tracheophyta</taxon>
        <taxon>Spermatophyta</taxon>
        <taxon>Magnoliopsida</taxon>
        <taxon>Liliopsida</taxon>
        <taxon>Poales</taxon>
        <taxon>Poaceae</taxon>
        <taxon>PACMAD clade</taxon>
        <taxon>Panicoideae</taxon>
        <taxon>Panicodae</taxon>
        <taxon>Paniceae</taxon>
        <taxon>Anthephorinae</taxon>
        <taxon>Digitaria</taxon>
    </lineage>
</organism>
<proteinExistence type="predicted"/>
<name>A0A835KJP6_9POAL</name>
<dbReference type="EMBL" id="JACEFO010001613">
    <property type="protein sequence ID" value="KAF8730990.1"/>
    <property type="molecule type" value="Genomic_DNA"/>
</dbReference>
<gene>
    <name evidence="1" type="ORF">HU200_016870</name>
</gene>
<keyword evidence="2" id="KW-1185">Reference proteome</keyword>